<dbReference type="RefSeq" id="WP_069657676.1">
    <property type="nucleotide sequence ID" value="NZ_MIJF01000089.1"/>
</dbReference>
<organism evidence="1 2">
    <name type="scientific">Vulcanibacillus modesticaldus</name>
    <dbReference type="NCBI Taxonomy" id="337097"/>
    <lineage>
        <taxon>Bacteria</taxon>
        <taxon>Bacillati</taxon>
        <taxon>Bacillota</taxon>
        <taxon>Bacilli</taxon>
        <taxon>Bacillales</taxon>
        <taxon>Bacillaceae</taxon>
        <taxon>Vulcanibacillus</taxon>
    </lineage>
</organism>
<dbReference type="EMBL" id="MIJF01000089">
    <property type="protein sequence ID" value="OEF96458.1"/>
    <property type="molecule type" value="Genomic_DNA"/>
</dbReference>
<gene>
    <name evidence="1" type="ORF">BHF71_04710</name>
</gene>
<comment type="caution">
    <text evidence="1">The sequence shown here is derived from an EMBL/GenBank/DDBJ whole genome shotgun (WGS) entry which is preliminary data.</text>
</comment>
<keyword evidence="2" id="KW-1185">Reference proteome</keyword>
<protein>
    <submittedName>
        <fullName evidence="1">Uncharacterized protein</fullName>
    </submittedName>
</protein>
<evidence type="ECO:0000313" key="1">
    <source>
        <dbReference type="EMBL" id="OEF96458.1"/>
    </source>
</evidence>
<accession>A0A1D2YS41</accession>
<evidence type="ECO:0000313" key="2">
    <source>
        <dbReference type="Proteomes" id="UP000243739"/>
    </source>
</evidence>
<dbReference type="OrthoDB" id="2971867at2"/>
<dbReference type="AlphaFoldDB" id="A0A1D2YS41"/>
<sequence length="72" mass="8811">MLGFLFNDRECKELEYILRRELDEMLLDLSDYRIDGSLKKAIEDRYHIIFKMYSRFGNTKELSKYARSRQTH</sequence>
<name>A0A1D2YS41_9BACI</name>
<reference evidence="1 2" key="1">
    <citation type="submission" date="2016-09" db="EMBL/GenBank/DDBJ databases">
        <title>Draft genome sequence for the type strain of Vulcanibacillus modesticaldus BR, a strictly anaerobic, moderately thermophilic, and nitrate-reducing bacterium from deep sea-hydrothermal vents of the Mid-Atlantic Ridge.</title>
        <authorList>
            <person name="Abin C.A."/>
            <person name="Hollibaugh J.T."/>
        </authorList>
    </citation>
    <scope>NUCLEOTIDE SEQUENCE [LARGE SCALE GENOMIC DNA]</scope>
    <source>
        <strain evidence="1 2">BR</strain>
    </source>
</reference>
<proteinExistence type="predicted"/>
<dbReference type="Proteomes" id="UP000243739">
    <property type="component" value="Unassembled WGS sequence"/>
</dbReference>
<dbReference type="STRING" id="337097.BHF71_04710"/>